<proteinExistence type="inferred from homology"/>
<dbReference type="STRING" id="29367.CLPUN_51490"/>
<reference evidence="2 3" key="1">
    <citation type="submission" date="2016-05" db="EMBL/GenBank/DDBJ databases">
        <title>Microbial solvent formation.</title>
        <authorList>
            <person name="Poehlein A."/>
            <person name="Montoya Solano J.D."/>
            <person name="Flitsch S."/>
            <person name="Krabben P."/>
            <person name="Duerre P."/>
            <person name="Daniel R."/>
        </authorList>
    </citation>
    <scope>NUCLEOTIDE SEQUENCE [LARGE SCALE GENOMIC DNA]</scope>
    <source>
        <strain evidence="2 3">DSM 2619</strain>
    </source>
</reference>
<accession>A0A1S8SZS1</accession>
<protein>
    <submittedName>
        <fullName evidence="2">Putative pit accessory protein</fullName>
    </submittedName>
</protein>
<dbReference type="OrthoDB" id="9797568at2"/>
<dbReference type="EMBL" id="LZZM01000236">
    <property type="protein sequence ID" value="OOM70735.1"/>
    <property type="molecule type" value="Genomic_DNA"/>
</dbReference>
<dbReference type="Gene3D" id="1.20.58.220">
    <property type="entry name" value="Phosphate transport system protein phou homolog 2, domain 2"/>
    <property type="match status" value="1"/>
</dbReference>
<dbReference type="RefSeq" id="WP_077850034.1">
    <property type="nucleotide sequence ID" value="NZ_LZZM01000236.1"/>
</dbReference>
<evidence type="ECO:0000313" key="3">
    <source>
        <dbReference type="Proteomes" id="UP000190890"/>
    </source>
</evidence>
<dbReference type="Pfam" id="PF01865">
    <property type="entry name" value="PhoU_div"/>
    <property type="match status" value="1"/>
</dbReference>
<name>A0A1S8SZS1_9CLOT</name>
<comment type="caution">
    <text evidence="2">The sequence shown here is derived from an EMBL/GenBank/DDBJ whole genome shotgun (WGS) entry which is preliminary data.</text>
</comment>
<organism evidence="2 3">
    <name type="scientific">Clostridium puniceum</name>
    <dbReference type="NCBI Taxonomy" id="29367"/>
    <lineage>
        <taxon>Bacteria</taxon>
        <taxon>Bacillati</taxon>
        <taxon>Bacillota</taxon>
        <taxon>Clostridia</taxon>
        <taxon>Eubacteriales</taxon>
        <taxon>Clostridiaceae</taxon>
        <taxon>Clostridium</taxon>
    </lineage>
</organism>
<evidence type="ECO:0000256" key="1">
    <source>
        <dbReference type="ARBA" id="ARBA00008591"/>
    </source>
</evidence>
<keyword evidence="3" id="KW-1185">Reference proteome</keyword>
<comment type="similarity">
    <text evidence="1">Belongs to the UPF0111 family.</text>
</comment>
<sequence length="208" mass="24039">MFSLKPKEDKFYKLFLEAAQNVNEGAIILREGLDSLGEKELNVSKIEVLEHKGDRLVNIVVKELSEAFITPIDREDIYSLIKKLDDVLDLINSTMHRFLMYDINQSTEESKLLADMIVACTKHNLELMNGLNSVRNKKQCIKEKIASIHQIESEADRLFRKTMSELFKNEINPIEIIKWKEIYQILENTIDKCEKIANTVEGVVIKNV</sequence>
<gene>
    <name evidence="2" type="ORF">CLPUN_51490</name>
</gene>
<dbReference type="AlphaFoldDB" id="A0A1S8SZS1"/>
<dbReference type="Proteomes" id="UP000190890">
    <property type="component" value="Unassembled WGS sequence"/>
</dbReference>
<dbReference type="PANTHER" id="PTHR37298:SF1">
    <property type="entry name" value="UPF0111 PROTEIN YKAA"/>
    <property type="match status" value="1"/>
</dbReference>
<dbReference type="InterPro" id="IPR038078">
    <property type="entry name" value="PhoU-like_sf"/>
</dbReference>
<dbReference type="InterPro" id="IPR018445">
    <property type="entry name" value="Put_Phosphate_transp_reg"/>
</dbReference>
<dbReference type="InterPro" id="IPR052912">
    <property type="entry name" value="UPF0111_domain"/>
</dbReference>
<evidence type="ECO:0000313" key="2">
    <source>
        <dbReference type="EMBL" id="OOM70735.1"/>
    </source>
</evidence>
<dbReference type="PANTHER" id="PTHR37298">
    <property type="entry name" value="UPF0111 PROTEIN YKAA"/>
    <property type="match status" value="1"/>
</dbReference>